<dbReference type="AlphaFoldDB" id="A0A7W6E884"/>
<protein>
    <submittedName>
        <fullName evidence="1">Uncharacterized protein</fullName>
    </submittedName>
</protein>
<proteinExistence type="predicted"/>
<sequence>MDIFGSLKPDLRCAPHERRLRADHVEKEDCGSRLCKGYYLRIAALGADRSECRQSALGVSRSERPKVDIRYRLSCCGAALPF</sequence>
<comment type="caution">
    <text evidence="1">The sequence shown here is derived from an EMBL/GenBank/DDBJ whole genome shotgun (WGS) entry which is preliminary data.</text>
</comment>
<gene>
    <name evidence="1" type="ORF">GGR95_002931</name>
</gene>
<organism evidence="1 2">
    <name type="scientific">Sulfitobacter undariae</name>
    <dbReference type="NCBI Taxonomy" id="1563671"/>
    <lineage>
        <taxon>Bacteria</taxon>
        <taxon>Pseudomonadati</taxon>
        <taxon>Pseudomonadota</taxon>
        <taxon>Alphaproteobacteria</taxon>
        <taxon>Rhodobacterales</taxon>
        <taxon>Roseobacteraceae</taxon>
        <taxon>Sulfitobacter</taxon>
    </lineage>
</organism>
<dbReference type="Proteomes" id="UP000530268">
    <property type="component" value="Unassembled WGS sequence"/>
</dbReference>
<keyword evidence="2" id="KW-1185">Reference proteome</keyword>
<name>A0A7W6E884_9RHOB</name>
<reference evidence="1 2" key="1">
    <citation type="submission" date="2020-08" db="EMBL/GenBank/DDBJ databases">
        <title>Genomic Encyclopedia of Type Strains, Phase IV (KMG-IV): sequencing the most valuable type-strain genomes for metagenomic binning, comparative biology and taxonomic classification.</title>
        <authorList>
            <person name="Goeker M."/>
        </authorList>
    </citation>
    <scope>NUCLEOTIDE SEQUENCE [LARGE SCALE GENOMIC DNA]</scope>
    <source>
        <strain evidence="1 2">DSM 102234</strain>
    </source>
</reference>
<evidence type="ECO:0000313" key="2">
    <source>
        <dbReference type="Proteomes" id="UP000530268"/>
    </source>
</evidence>
<accession>A0A7W6E884</accession>
<dbReference type="EMBL" id="JACIEI010000013">
    <property type="protein sequence ID" value="MBB3995276.1"/>
    <property type="molecule type" value="Genomic_DNA"/>
</dbReference>
<evidence type="ECO:0000313" key="1">
    <source>
        <dbReference type="EMBL" id="MBB3995276.1"/>
    </source>
</evidence>